<reference evidence="4" key="1">
    <citation type="journal article" date="2014" name="Front. Microbiol.">
        <title>High frequency of phylogenetically diverse reductive dehalogenase-homologous genes in deep subseafloor sedimentary metagenomes.</title>
        <authorList>
            <person name="Kawai M."/>
            <person name="Futagami T."/>
            <person name="Toyoda A."/>
            <person name="Takaki Y."/>
            <person name="Nishi S."/>
            <person name="Hori S."/>
            <person name="Arai W."/>
            <person name="Tsubouchi T."/>
            <person name="Morono Y."/>
            <person name="Uchiyama I."/>
            <person name="Ito T."/>
            <person name="Fujiyama A."/>
            <person name="Inagaki F."/>
            <person name="Takami H."/>
        </authorList>
    </citation>
    <scope>NUCLEOTIDE SEQUENCE</scope>
    <source>
        <strain evidence="4">Expedition CK06-06</strain>
    </source>
</reference>
<feature type="non-terminal residue" evidence="4">
    <location>
        <position position="1"/>
    </location>
</feature>
<feature type="non-terminal residue" evidence="4">
    <location>
        <position position="382"/>
    </location>
</feature>
<proteinExistence type="predicted"/>
<dbReference type="InterPro" id="IPR026866">
    <property type="entry name" value="CR006_AAA"/>
</dbReference>
<feature type="compositionally biased region" description="Basic and acidic residues" evidence="2">
    <location>
        <begin position="9"/>
        <end position="22"/>
    </location>
</feature>
<evidence type="ECO:0000259" key="3">
    <source>
        <dbReference type="Pfam" id="PF13166"/>
    </source>
</evidence>
<feature type="region of interest" description="Disordered" evidence="2">
    <location>
        <begin position="1"/>
        <end position="34"/>
    </location>
</feature>
<evidence type="ECO:0000256" key="2">
    <source>
        <dbReference type="SAM" id="MobiDB-lite"/>
    </source>
</evidence>
<gene>
    <name evidence="4" type="ORF">S01H1_15283</name>
</gene>
<accession>X0RTG4</accession>
<dbReference type="Pfam" id="PF13166">
    <property type="entry name" value="AAA_13"/>
    <property type="match status" value="1"/>
</dbReference>
<name>X0RTG4_9ZZZZ</name>
<comment type="caution">
    <text evidence="4">The sequence shown here is derived from an EMBL/GenBank/DDBJ whole genome shotgun (WGS) entry which is preliminary data.</text>
</comment>
<feature type="coiled-coil region" evidence="1">
    <location>
        <begin position="271"/>
        <end position="305"/>
    </location>
</feature>
<keyword evidence="1" id="KW-0175">Coiled coil</keyword>
<organism evidence="4">
    <name type="scientific">marine sediment metagenome</name>
    <dbReference type="NCBI Taxonomy" id="412755"/>
    <lineage>
        <taxon>unclassified sequences</taxon>
        <taxon>metagenomes</taxon>
        <taxon>ecological metagenomes</taxon>
    </lineage>
</organism>
<dbReference type="EMBL" id="BARS01007975">
    <property type="protein sequence ID" value="GAF72073.1"/>
    <property type="molecule type" value="Genomic_DNA"/>
</dbReference>
<sequence>LLKPGVEAKGLDKATRDRHLETKAGTPKGNVSKSAASFPNLRVVTRRVNDVAQMTVFSKPLPELESDTELETWVGQGLDLHEARGRTETCAFCGNQLDDKRLTNLRGHFSSEFRNLQTGIVDSLRLIEQTRTEIVRLQPPDSGLLYSHLLGDYGEACQQLATVKSDAETYLEALESVLETKRGLPFELVHAREQLVRACSERVVKLFEEPGRDQAEEEDTELPEDPGAEAWQAVQRVLESHNHHTDEFTQELDAARKALEEDQVVSALDDLRTHRAKEADAQKECEGAERRAEELGEKIRLLELELRTHRRPAEELNQELAAYLGHGDLRFGIEESGYVVTRNGKPAMDLSEGEKTAIAFMHFLKSLSDTGFDLANGVVVID</sequence>
<feature type="domain" description="Protein CR006 P-loop" evidence="3">
    <location>
        <begin position="11"/>
        <end position="382"/>
    </location>
</feature>
<evidence type="ECO:0000256" key="1">
    <source>
        <dbReference type="SAM" id="Coils"/>
    </source>
</evidence>
<protein>
    <recommendedName>
        <fullName evidence="3">Protein CR006 P-loop domain-containing protein</fullName>
    </recommendedName>
</protein>
<evidence type="ECO:0000313" key="4">
    <source>
        <dbReference type="EMBL" id="GAF72073.1"/>
    </source>
</evidence>
<dbReference type="AlphaFoldDB" id="X0RTG4"/>